<proteinExistence type="predicted"/>
<gene>
    <name evidence="1" type="ORF">PHYSODRAFT_436646</name>
</gene>
<dbReference type="RefSeq" id="XP_009517125.1">
    <property type="nucleotide sequence ID" value="XM_009518830.1"/>
</dbReference>
<evidence type="ECO:0000313" key="1">
    <source>
        <dbReference type="EMBL" id="EGZ29850.1"/>
    </source>
</evidence>
<dbReference type="EMBL" id="JH159151">
    <property type="protein sequence ID" value="EGZ29850.1"/>
    <property type="molecule type" value="Genomic_DNA"/>
</dbReference>
<keyword evidence="2" id="KW-1185">Reference proteome</keyword>
<name>G4YN55_PHYSP</name>
<dbReference type="GeneID" id="20652537"/>
<dbReference type="Proteomes" id="UP000002640">
    <property type="component" value="Unassembled WGS sequence"/>
</dbReference>
<feature type="non-terminal residue" evidence="1">
    <location>
        <position position="192"/>
    </location>
</feature>
<protein>
    <submittedName>
        <fullName evidence="1">Uncharacterized protein</fullName>
    </submittedName>
</protein>
<organism evidence="1 2">
    <name type="scientific">Phytophthora sojae (strain P6497)</name>
    <name type="common">Soybean stem and root rot agent</name>
    <name type="synonym">Phytophthora megasperma f. sp. glycines</name>
    <dbReference type="NCBI Taxonomy" id="1094619"/>
    <lineage>
        <taxon>Eukaryota</taxon>
        <taxon>Sar</taxon>
        <taxon>Stramenopiles</taxon>
        <taxon>Oomycota</taxon>
        <taxon>Peronosporomycetes</taxon>
        <taxon>Peronosporales</taxon>
        <taxon>Peronosporaceae</taxon>
        <taxon>Phytophthora</taxon>
    </lineage>
</organism>
<accession>G4YN55</accession>
<dbReference type="OMA" id="IDVSIMV"/>
<reference evidence="1 2" key="1">
    <citation type="journal article" date="2006" name="Science">
        <title>Phytophthora genome sequences uncover evolutionary origins and mechanisms of pathogenesis.</title>
        <authorList>
            <person name="Tyler B.M."/>
            <person name="Tripathy S."/>
            <person name="Zhang X."/>
            <person name="Dehal P."/>
            <person name="Jiang R.H."/>
            <person name="Aerts A."/>
            <person name="Arredondo F.D."/>
            <person name="Baxter L."/>
            <person name="Bensasson D."/>
            <person name="Beynon J.L."/>
            <person name="Chapman J."/>
            <person name="Damasceno C.M."/>
            <person name="Dorrance A.E."/>
            <person name="Dou D."/>
            <person name="Dickerman A.W."/>
            <person name="Dubchak I.L."/>
            <person name="Garbelotto M."/>
            <person name="Gijzen M."/>
            <person name="Gordon S.G."/>
            <person name="Govers F."/>
            <person name="Grunwald N.J."/>
            <person name="Huang W."/>
            <person name="Ivors K.L."/>
            <person name="Jones R.W."/>
            <person name="Kamoun S."/>
            <person name="Krampis K."/>
            <person name="Lamour K.H."/>
            <person name="Lee M.K."/>
            <person name="McDonald W.H."/>
            <person name="Medina M."/>
            <person name="Meijer H.J."/>
            <person name="Nordberg E.K."/>
            <person name="Maclean D.J."/>
            <person name="Ospina-Giraldo M.D."/>
            <person name="Morris P.F."/>
            <person name="Phuntumart V."/>
            <person name="Putnam N.H."/>
            <person name="Rash S."/>
            <person name="Rose J.K."/>
            <person name="Sakihama Y."/>
            <person name="Salamov A.A."/>
            <person name="Savidor A."/>
            <person name="Scheuring C.F."/>
            <person name="Smith B.M."/>
            <person name="Sobral B.W."/>
            <person name="Terry A."/>
            <person name="Torto-Alalibo T.A."/>
            <person name="Win J."/>
            <person name="Xu Z."/>
            <person name="Zhang H."/>
            <person name="Grigoriev I.V."/>
            <person name="Rokhsar D.S."/>
            <person name="Boore J.L."/>
        </authorList>
    </citation>
    <scope>NUCLEOTIDE SEQUENCE [LARGE SCALE GENOMIC DNA]</scope>
    <source>
        <strain evidence="1 2">P6497</strain>
    </source>
</reference>
<sequence>IVGYLTLPMFPSVLEEDHLLQLEVPFGMPFGSGDVDSAKTSNDPHYYKRGMLTLEMQFLSSEQPKVKASTTTESFELVIHRVRGNLQDSSPSQRPPGVVQHVFVDISLMSDRGGRAEEIAVGATGVISISASGMTAVGEVVDLSNPIVAATLLNGPNNVFVGRIRDLAGNYYGQVHLPLRKDWRQRLVDRRK</sequence>
<dbReference type="AlphaFoldDB" id="G4YN55"/>
<dbReference type="InParanoid" id="G4YN55"/>
<feature type="non-terminal residue" evidence="1">
    <location>
        <position position="1"/>
    </location>
</feature>
<dbReference type="KEGG" id="psoj:PHYSODRAFT_436646"/>
<evidence type="ECO:0000313" key="2">
    <source>
        <dbReference type="Proteomes" id="UP000002640"/>
    </source>
</evidence>